<dbReference type="Gene3D" id="3.10.450.50">
    <property type="match status" value="1"/>
</dbReference>
<sequence>MKQLSFLLLITLLFVGCQSKDAKTTAKVDTTNYPYTSKKAYNWEMNSDSKNMIIAMNALKAFASKDTAALKPLIADSIHLSVDGYELNGTRAEFLKAAQQEMDKYNSISINMDDYESVVSADKTEEWVSLWYTQHSEGKDGKKGSVNMFNDIKIEKGKVTKWNEYVRHAMEK</sequence>
<accession>A0A923E0Z1</accession>
<feature type="signal peptide" evidence="1">
    <location>
        <begin position="1"/>
        <end position="22"/>
    </location>
</feature>
<keyword evidence="3" id="KW-1185">Reference proteome</keyword>
<feature type="chain" id="PRO_5037381279" description="SnoaL-like domain-containing protein" evidence="1">
    <location>
        <begin position="23"/>
        <end position="172"/>
    </location>
</feature>
<dbReference type="PROSITE" id="PS51257">
    <property type="entry name" value="PROKAR_LIPOPROTEIN"/>
    <property type="match status" value="1"/>
</dbReference>
<name>A0A923E0Z1_9SPHI</name>
<dbReference type="Proteomes" id="UP000601055">
    <property type="component" value="Unassembled WGS sequence"/>
</dbReference>
<evidence type="ECO:0000313" key="3">
    <source>
        <dbReference type="Proteomes" id="UP000601055"/>
    </source>
</evidence>
<evidence type="ECO:0008006" key="4">
    <source>
        <dbReference type="Google" id="ProtNLM"/>
    </source>
</evidence>
<proteinExistence type="predicted"/>
<organism evidence="2 3">
    <name type="scientific">Pedobacter planticolens</name>
    <dbReference type="NCBI Taxonomy" id="2679964"/>
    <lineage>
        <taxon>Bacteria</taxon>
        <taxon>Pseudomonadati</taxon>
        <taxon>Bacteroidota</taxon>
        <taxon>Sphingobacteriia</taxon>
        <taxon>Sphingobacteriales</taxon>
        <taxon>Sphingobacteriaceae</taxon>
        <taxon>Pedobacter</taxon>
    </lineage>
</organism>
<evidence type="ECO:0000313" key="2">
    <source>
        <dbReference type="EMBL" id="MBB2145477.1"/>
    </source>
</evidence>
<reference evidence="2" key="1">
    <citation type="submission" date="2019-11" db="EMBL/GenBank/DDBJ databases">
        <title>Description of Pedobacter sp. LMG 31464T.</title>
        <authorList>
            <person name="Carlier A."/>
            <person name="Qi S."/>
            <person name="Vandamme P."/>
        </authorList>
    </citation>
    <scope>NUCLEOTIDE SEQUENCE</scope>
    <source>
        <strain evidence="2">LMG 31464</strain>
    </source>
</reference>
<protein>
    <recommendedName>
        <fullName evidence="4">SnoaL-like domain-containing protein</fullName>
    </recommendedName>
</protein>
<dbReference type="AlphaFoldDB" id="A0A923E0Z1"/>
<evidence type="ECO:0000256" key="1">
    <source>
        <dbReference type="SAM" id="SignalP"/>
    </source>
</evidence>
<dbReference type="RefSeq" id="WP_182922126.1">
    <property type="nucleotide sequence ID" value="NZ_WNXD01000001.1"/>
</dbReference>
<dbReference type="SUPFAM" id="SSF54427">
    <property type="entry name" value="NTF2-like"/>
    <property type="match status" value="1"/>
</dbReference>
<comment type="caution">
    <text evidence="2">The sequence shown here is derived from an EMBL/GenBank/DDBJ whole genome shotgun (WGS) entry which is preliminary data.</text>
</comment>
<keyword evidence="1" id="KW-0732">Signal</keyword>
<gene>
    <name evidence="2" type="ORF">GM921_08285</name>
</gene>
<dbReference type="InterPro" id="IPR032710">
    <property type="entry name" value="NTF2-like_dom_sf"/>
</dbReference>
<dbReference type="EMBL" id="WNXD01000001">
    <property type="protein sequence ID" value="MBB2145477.1"/>
    <property type="molecule type" value="Genomic_DNA"/>
</dbReference>